<dbReference type="InterPro" id="IPR000792">
    <property type="entry name" value="Tscrpt_reg_LuxR_C"/>
</dbReference>
<feature type="domain" description="HTH luxR-type" evidence="1">
    <location>
        <begin position="185"/>
        <end position="242"/>
    </location>
</feature>
<accession>A0A6N3B5B7</accession>
<dbReference type="SMART" id="SM00421">
    <property type="entry name" value="HTH_LUXR"/>
    <property type="match status" value="1"/>
</dbReference>
<dbReference type="GO" id="GO:0006355">
    <property type="term" value="P:regulation of DNA-templated transcription"/>
    <property type="evidence" value="ECO:0007669"/>
    <property type="project" value="InterPro"/>
</dbReference>
<protein>
    <submittedName>
        <fullName evidence="2">DNA-binding transcriptional activator BglJ</fullName>
    </submittedName>
</protein>
<dbReference type="SUPFAM" id="SSF46894">
    <property type="entry name" value="C-terminal effector domain of the bipartite response regulators"/>
    <property type="match status" value="1"/>
</dbReference>
<dbReference type="Gene3D" id="3.30.450.20">
    <property type="entry name" value="PAS domain"/>
    <property type="match status" value="1"/>
</dbReference>
<keyword evidence="2" id="KW-0238">DNA-binding</keyword>
<name>A0A6N3B5B7_9BACT</name>
<dbReference type="PRINTS" id="PR00038">
    <property type="entry name" value="HTHLUXR"/>
</dbReference>
<dbReference type="Pfam" id="PF00196">
    <property type="entry name" value="GerE"/>
    <property type="match status" value="1"/>
</dbReference>
<dbReference type="EMBL" id="CACRUT010000008">
    <property type="protein sequence ID" value="VYT96976.1"/>
    <property type="molecule type" value="Genomic_DNA"/>
</dbReference>
<dbReference type="InterPro" id="IPR016032">
    <property type="entry name" value="Sig_transdc_resp-reg_C-effctor"/>
</dbReference>
<proteinExistence type="predicted"/>
<dbReference type="InterPro" id="IPR036388">
    <property type="entry name" value="WH-like_DNA-bd_sf"/>
</dbReference>
<reference evidence="2" key="1">
    <citation type="submission" date="2019-11" db="EMBL/GenBank/DDBJ databases">
        <authorList>
            <person name="Feng L."/>
        </authorList>
    </citation>
    <scope>NUCLEOTIDE SEQUENCE</scope>
    <source>
        <strain evidence="2">PclaraLFYP37</strain>
    </source>
</reference>
<sequence>MKTNQSLTTTNFIGYAQEEYENLKPLIEITKAFVRSSNQYIYIIDFLKKDFLYVSDKIVRLCGEEIDGKKRFNYEIYLKHVPTEEQKMLSEINEKGLGLFHTFPTNERTNYTLCYDIDLIRNKKKTLLNHKLTPLAFTSNGQVWIALCAISPSAHKESGHVLMLHTNGTYYEYDLLCHDWGKKEIKRLNETEQEILLLSARGYTVEEIAKQICKSVNTIKTTKRNLFKRFETESIMNTWVDIMNRRQI</sequence>
<dbReference type="Gene3D" id="1.10.10.10">
    <property type="entry name" value="Winged helix-like DNA-binding domain superfamily/Winged helix DNA-binding domain"/>
    <property type="match status" value="1"/>
</dbReference>
<dbReference type="GO" id="GO:0003677">
    <property type="term" value="F:DNA binding"/>
    <property type="evidence" value="ECO:0007669"/>
    <property type="project" value="UniProtKB-KW"/>
</dbReference>
<gene>
    <name evidence="2" type="ORF">PCLFYP37_01598</name>
</gene>
<evidence type="ECO:0000313" key="2">
    <source>
        <dbReference type="EMBL" id="VYT96976.1"/>
    </source>
</evidence>
<dbReference type="AlphaFoldDB" id="A0A6N3B5B7"/>
<dbReference type="RefSeq" id="WP_270652526.1">
    <property type="nucleotide sequence ID" value="NZ_CACRUT010000008.1"/>
</dbReference>
<organism evidence="2">
    <name type="scientific">Paraprevotella clara</name>
    <dbReference type="NCBI Taxonomy" id="454154"/>
    <lineage>
        <taxon>Bacteria</taxon>
        <taxon>Pseudomonadati</taxon>
        <taxon>Bacteroidota</taxon>
        <taxon>Bacteroidia</taxon>
        <taxon>Bacteroidales</taxon>
        <taxon>Prevotellaceae</taxon>
        <taxon>Paraprevotella</taxon>
    </lineage>
</organism>
<evidence type="ECO:0000259" key="1">
    <source>
        <dbReference type="SMART" id="SM00421"/>
    </source>
</evidence>